<protein>
    <submittedName>
        <fullName evidence="8">Type II toxin-antitoxin system HicA family toxin</fullName>
    </submittedName>
</protein>
<dbReference type="Pfam" id="PF07927">
    <property type="entry name" value="HicA_toxin"/>
    <property type="match status" value="1"/>
</dbReference>
<evidence type="ECO:0000256" key="1">
    <source>
        <dbReference type="ARBA" id="ARBA00006620"/>
    </source>
</evidence>
<keyword evidence="2" id="KW-1277">Toxin-antitoxin system</keyword>
<keyword evidence="6" id="KW-0694">RNA-binding</keyword>
<dbReference type="GO" id="GO:0004519">
    <property type="term" value="F:endonuclease activity"/>
    <property type="evidence" value="ECO:0007669"/>
    <property type="project" value="UniProtKB-KW"/>
</dbReference>
<keyword evidence="3" id="KW-0540">Nuclease</keyword>
<dbReference type="EMBL" id="PETV01000084">
    <property type="protein sequence ID" value="PIV46840.1"/>
    <property type="molecule type" value="Genomic_DNA"/>
</dbReference>
<evidence type="ECO:0000256" key="7">
    <source>
        <dbReference type="ARBA" id="ARBA00023016"/>
    </source>
</evidence>
<evidence type="ECO:0000313" key="8">
    <source>
        <dbReference type="EMBL" id="PIV46840.1"/>
    </source>
</evidence>
<dbReference type="GO" id="GO:0003729">
    <property type="term" value="F:mRNA binding"/>
    <property type="evidence" value="ECO:0007669"/>
    <property type="project" value="InterPro"/>
</dbReference>
<comment type="caution">
    <text evidence="8">The sequence shown here is derived from an EMBL/GenBank/DDBJ whole genome shotgun (WGS) entry which is preliminary data.</text>
</comment>
<dbReference type="InterPro" id="IPR012933">
    <property type="entry name" value="HicA_mRNA_interferase"/>
</dbReference>
<dbReference type="Proteomes" id="UP000229030">
    <property type="component" value="Unassembled WGS sequence"/>
</dbReference>
<keyword evidence="5" id="KW-0378">Hydrolase</keyword>
<evidence type="ECO:0000256" key="6">
    <source>
        <dbReference type="ARBA" id="ARBA00022884"/>
    </source>
</evidence>
<keyword evidence="7" id="KW-0346">Stress response</keyword>
<dbReference type="Gene3D" id="3.30.920.30">
    <property type="entry name" value="Hypothetical protein"/>
    <property type="match status" value="1"/>
</dbReference>
<proteinExistence type="inferred from homology"/>
<comment type="similarity">
    <text evidence="1">Belongs to the HicA mRNA interferase family.</text>
</comment>
<evidence type="ECO:0000256" key="2">
    <source>
        <dbReference type="ARBA" id="ARBA00022649"/>
    </source>
</evidence>
<sequence length="82" mass="9380">MTRIFPQANYADVAKVARKLGFCLLRQGKGSHEIWRNANGRYTTIPKHGSKSIKRKTFKAILNDFQITPSEFSKILKSKNNL</sequence>
<evidence type="ECO:0000256" key="4">
    <source>
        <dbReference type="ARBA" id="ARBA00022759"/>
    </source>
</evidence>
<dbReference type="GO" id="GO:0016787">
    <property type="term" value="F:hydrolase activity"/>
    <property type="evidence" value="ECO:0007669"/>
    <property type="project" value="UniProtKB-KW"/>
</dbReference>
<accession>A0A2M7DD91</accession>
<name>A0A2M7DD91_9BACT</name>
<evidence type="ECO:0000256" key="5">
    <source>
        <dbReference type="ARBA" id="ARBA00022801"/>
    </source>
</evidence>
<dbReference type="AlphaFoldDB" id="A0A2M7DD91"/>
<evidence type="ECO:0000256" key="3">
    <source>
        <dbReference type="ARBA" id="ARBA00022722"/>
    </source>
</evidence>
<gene>
    <name evidence="8" type="ORF">COS21_03180</name>
</gene>
<dbReference type="InterPro" id="IPR038570">
    <property type="entry name" value="HicA_sf"/>
</dbReference>
<organism evidence="8 9">
    <name type="scientific">bacterium (Candidatus Gribaldobacteria) CG02_land_8_20_14_3_00_41_15</name>
    <dbReference type="NCBI Taxonomy" id="2014270"/>
    <lineage>
        <taxon>Bacteria</taxon>
        <taxon>Candidatus Gribaldobacteria</taxon>
    </lineage>
</organism>
<keyword evidence="4" id="KW-0255">Endonuclease</keyword>
<dbReference type="SUPFAM" id="SSF54786">
    <property type="entry name" value="YcfA/nrd intein domain"/>
    <property type="match status" value="1"/>
</dbReference>
<reference evidence="9" key="1">
    <citation type="submission" date="2017-09" db="EMBL/GenBank/DDBJ databases">
        <title>Depth-based differentiation of microbial function through sediment-hosted aquifers and enrichment of novel symbionts in the deep terrestrial subsurface.</title>
        <authorList>
            <person name="Probst A.J."/>
            <person name="Ladd B."/>
            <person name="Jarett J.K."/>
            <person name="Geller-Mcgrath D.E."/>
            <person name="Sieber C.M.K."/>
            <person name="Emerson J.B."/>
            <person name="Anantharaman K."/>
            <person name="Thomas B.C."/>
            <person name="Malmstrom R."/>
            <person name="Stieglmeier M."/>
            <person name="Klingl A."/>
            <person name="Woyke T."/>
            <person name="Ryan C.M."/>
            <person name="Banfield J.F."/>
        </authorList>
    </citation>
    <scope>NUCLEOTIDE SEQUENCE [LARGE SCALE GENOMIC DNA]</scope>
</reference>
<evidence type="ECO:0000313" key="9">
    <source>
        <dbReference type="Proteomes" id="UP000229030"/>
    </source>
</evidence>